<proteinExistence type="predicted"/>
<dbReference type="SMART" id="SM00241">
    <property type="entry name" value="ZP"/>
    <property type="match status" value="1"/>
</dbReference>
<accession>A0A2B4REH0</accession>
<gene>
    <name evidence="6" type="primary">CUZD1</name>
    <name evidence="6" type="ORF">AWC38_SpisGene20234</name>
</gene>
<evidence type="ECO:0000313" key="6">
    <source>
        <dbReference type="EMBL" id="PFX15546.1"/>
    </source>
</evidence>
<sequence length="385" mass="42909">MALYSLVLLLLVGFSNVLGQENSTAPTPTMEVLKTLSVECTHEYMMVILEHQPNHGNLDMDKITLMDVTCTLNNLGEFNATHLWMRAPLDSCMTNHSTSGDTITYMNSIIAETRASAGSVLISREFQAEFPFKCSYPRSALMSVASFSPREKVIYTRTAEFGNFTFTMDMYETDQYLKPYDSYPVEKKLNEKMFLEVKVESNDSKLVLIPEKCWATPSQDPKDSKFFAFIDNGCGEDSTLVFNYEENAVQRFTLDAFRFLQENAGSTVYLHCAVEACRKGDSESRCAKGCIRDNVRKRRGLVLDSVQKQTVTIGPLTAEDIQPQEQAQESGSSLTVIGAVAGVLGVVVLALIAALVVLYMRYHTPQQAGQVVYSKASNDENKMLV</sequence>
<dbReference type="Pfam" id="PF23344">
    <property type="entry name" value="ZP-N"/>
    <property type="match status" value="1"/>
</dbReference>
<dbReference type="Proteomes" id="UP000225706">
    <property type="component" value="Unassembled WGS sequence"/>
</dbReference>
<dbReference type="InterPro" id="IPR055356">
    <property type="entry name" value="ZP-N"/>
</dbReference>
<feature type="domain" description="ZP" evidence="5">
    <location>
        <begin position="39"/>
        <end position="293"/>
    </location>
</feature>
<keyword evidence="3" id="KW-1133">Transmembrane helix</keyword>
<keyword evidence="3" id="KW-0472">Membrane</keyword>
<dbReference type="Gene3D" id="2.60.40.3210">
    <property type="entry name" value="Zona pellucida, ZP-N domain"/>
    <property type="match status" value="1"/>
</dbReference>
<feature type="chain" id="PRO_5013378506" evidence="4">
    <location>
        <begin position="20"/>
        <end position="385"/>
    </location>
</feature>
<organism evidence="6 7">
    <name type="scientific">Stylophora pistillata</name>
    <name type="common">Smooth cauliflower coral</name>
    <dbReference type="NCBI Taxonomy" id="50429"/>
    <lineage>
        <taxon>Eukaryota</taxon>
        <taxon>Metazoa</taxon>
        <taxon>Cnidaria</taxon>
        <taxon>Anthozoa</taxon>
        <taxon>Hexacorallia</taxon>
        <taxon>Scleractinia</taxon>
        <taxon>Astrocoeniina</taxon>
        <taxon>Pocilloporidae</taxon>
        <taxon>Stylophora</taxon>
    </lineage>
</organism>
<dbReference type="OrthoDB" id="5965424at2759"/>
<feature type="signal peptide" evidence="4">
    <location>
        <begin position="1"/>
        <end position="19"/>
    </location>
</feature>
<name>A0A2B4REH0_STYPI</name>
<comment type="caution">
    <text evidence="6">The sequence shown here is derived from an EMBL/GenBank/DDBJ whole genome shotgun (WGS) entry which is preliminary data.</text>
</comment>
<dbReference type="InterPro" id="IPR042235">
    <property type="entry name" value="ZP-C_dom"/>
</dbReference>
<evidence type="ECO:0000256" key="2">
    <source>
        <dbReference type="ARBA" id="ARBA00023157"/>
    </source>
</evidence>
<protein>
    <submittedName>
        <fullName evidence="6">CUB and zona pellucida-like domain-containing protein 1</fullName>
    </submittedName>
</protein>
<feature type="transmembrane region" description="Helical" evidence="3">
    <location>
        <begin position="336"/>
        <end position="360"/>
    </location>
</feature>
<dbReference type="PROSITE" id="PS51034">
    <property type="entry name" value="ZP_2"/>
    <property type="match status" value="1"/>
</dbReference>
<keyword evidence="2" id="KW-1015">Disulfide bond</keyword>
<keyword evidence="7" id="KW-1185">Reference proteome</keyword>
<evidence type="ECO:0000259" key="5">
    <source>
        <dbReference type="PROSITE" id="PS51034"/>
    </source>
</evidence>
<dbReference type="PANTHER" id="PTHR14002:SF43">
    <property type="entry name" value="DELTA-LIKE PROTEIN"/>
    <property type="match status" value="1"/>
</dbReference>
<dbReference type="Pfam" id="PF00100">
    <property type="entry name" value="Zona_pellucida"/>
    <property type="match status" value="1"/>
</dbReference>
<evidence type="ECO:0000256" key="4">
    <source>
        <dbReference type="SAM" id="SignalP"/>
    </source>
</evidence>
<dbReference type="AlphaFoldDB" id="A0A2B4REH0"/>
<dbReference type="PANTHER" id="PTHR14002">
    <property type="entry name" value="ENDOGLIN/TGF-BETA RECEPTOR TYPE III"/>
    <property type="match status" value="1"/>
</dbReference>
<reference evidence="7" key="1">
    <citation type="journal article" date="2017" name="bioRxiv">
        <title>Comparative analysis of the genomes of Stylophora pistillata and Acropora digitifera provides evidence for extensive differences between species of corals.</title>
        <authorList>
            <person name="Voolstra C.R."/>
            <person name="Li Y."/>
            <person name="Liew Y.J."/>
            <person name="Baumgarten S."/>
            <person name="Zoccola D."/>
            <person name="Flot J.-F."/>
            <person name="Tambutte S."/>
            <person name="Allemand D."/>
            <person name="Aranda M."/>
        </authorList>
    </citation>
    <scope>NUCLEOTIDE SEQUENCE [LARGE SCALE GENOMIC DNA]</scope>
</reference>
<evidence type="ECO:0000256" key="3">
    <source>
        <dbReference type="SAM" id="Phobius"/>
    </source>
</evidence>
<dbReference type="InterPro" id="IPR001507">
    <property type="entry name" value="ZP_dom"/>
</dbReference>
<dbReference type="Gene3D" id="2.60.40.4100">
    <property type="entry name" value="Zona pellucida, ZP-C domain"/>
    <property type="match status" value="1"/>
</dbReference>
<evidence type="ECO:0000313" key="7">
    <source>
        <dbReference type="Proteomes" id="UP000225706"/>
    </source>
</evidence>
<keyword evidence="1 4" id="KW-0732">Signal</keyword>
<dbReference type="InterPro" id="IPR055355">
    <property type="entry name" value="ZP-C"/>
</dbReference>
<evidence type="ECO:0000256" key="1">
    <source>
        <dbReference type="ARBA" id="ARBA00022729"/>
    </source>
</evidence>
<dbReference type="EMBL" id="LSMT01000638">
    <property type="protein sequence ID" value="PFX15546.1"/>
    <property type="molecule type" value="Genomic_DNA"/>
</dbReference>
<keyword evidence="3" id="KW-0812">Transmembrane</keyword>